<dbReference type="Proteomes" id="UP000076717">
    <property type="component" value="Unassembled WGS sequence"/>
</dbReference>
<gene>
    <name evidence="2" type="ORF">ACH61_00585</name>
    <name evidence="3" type="ORF">GSU10_09645</name>
</gene>
<dbReference type="RefSeq" id="WP_068208284.1">
    <property type="nucleotide sequence ID" value="NZ_CP047186.1"/>
</dbReference>
<dbReference type="SUPFAM" id="SSF54001">
    <property type="entry name" value="Cysteine proteinases"/>
    <property type="match status" value="1"/>
</dbReference>
<dbReference type="SMART" id="SM00460">
    <property type="entry name" value="TGc"/>
    <property type="match status" value="1"/>
</dbReference>
<dbReference type="EMBL" id="CP047186">
    <property type="protein sequence ID" value="QHC55867.1"/>
    <property type="molecule type" value="Genomic_DNA"/>
</dbReference>
<dbReference type="OrthoDB" id="5438043at2"/>
<dbReference type="PANTHER" id="PTHR33490:SF12">
    <property type="entry name" value="BLL5557 PROTEIN"/>
    <property type="match status" value="1"/>
</dbReference>
<dbReference type="Gene3D" id="3.10.620.30">
    <property type="match status" value="1"/>
</dbReference>
<reference evidence="5" key="3">
    <citation type="submission" date="2019-12" db="EMBL/GenBank/DDBJ databases">
        <title>Complete and draft genome sequences of new strains and members of some known species of the genus Rathayibacter isolated from plants.</title>
        <authorList>
            <person name="Tarlachkov S.V."/>
            <person name="Starodumova I.P."/>
            <person name="Dorofeeva L.V."/>
            <person name="Prisyazhnaya N.V."/>
            <person name="Leyn S."/>
            <person name="Zlamal J."/>
            <person name="Elan M."/>
            <person name="Osterman A.L."/>
            <person name="Nadler S."/>
            <person name="Subbotin S.A."/>
            <person name="Evtushenko L.I."/>
        </authorList>
    </citation>
    <scope>NUCLEOTIDE SEQUENCE [LARGE SCALE GENOMIC DNA]</scope>
    <source>
        <strain evidence="5">VKM Ac-2761</strain>
    </source>
</reference>
<dbReference type="AlphaFoldDB" id="A0A166D841"/>
<evidence type="ECO:0000313" key="5">
    <source>
        <dbReference type="Proteomes" id="UP000465031"/>
    </source>
</evidence>
<dbReference type="InterPro" id="IPR038765">
    <property type="entry name" value="Papain-like_cys_pep_sf"/>
</dbReference>
<dbReference type="EMBL" id="LIIN01000011">
    <property type="protein sequence ID" value="KZX22257.1"/>
    <property type="molecule type" value="Genomic_DNA"/>
</dbReference>
<dbReference type="Gene3D" id="2.60.40.2250">
    <property type="match status" value="1"/>
</dbReference>
<dbReference type="InterPro" id="IPR002931">
    <property type="entry name" value="Transglutaminase-like"/>
</dbReference>
<keyword evidence="4" id="KW-1185">Reference proteome</keyword>
<reference evidence="2 4" key="1">
    <citation type="submission" date="2015-08" db="EMBL/GenBank/DDBJ databases">
        <title>Draft Genome Sequence of Rathayibacter sp. Strain VKM Ac-2596 Isolated from Leaf Gall Induced by Plant-Parasitic Nematodes.</title>
        <authorList>
            <person name="Vasilenko O.V."/>
            <person name="Starodumova I.P."/>
            <person name="Tarlachkov S.V."/>
            <person name="Dorofeeva L.V."/>
            <person name="Evtushenko L.I."/>
        </authorList>
    </citation>
    <scope>NUCLEOTIDE SEQUENCE [LARGE SCALE GENOMIC DNA]</scope>
    <source>
        <strain evidence="2 4">VKM Ac-2596</strain>
    </source>
</reference>
<feature type="domain" description="Transglutaminase-like" evidence="1">
    <location>
        <begin position="149"/>
        <end position="209"/>
    </location>
</feature>
<dbReference type="Pfam" id="PF01841">
    <property type="entry name" value="Transglut_core"/>
    <property type="match status" value="1"/>
</dbReference>
<dbReference type="Proteomes" id="UP000465031">
    <property type="component" value="Chromosome"/>
</dbReference>
<dbReference type="PANTHER" id="PTHR33490">
    <property type="entry name" value="BLR5614 PROTEIN-RELATED"/>
    <property type="match status" value="1"/>
</dbReference>
<proteinExistence type="predicted"/>
<accession>A0A166D841</accession>
<protein>
    <submittedName>
        <fullName evidence="2 3">Transglutaminase</fullName>
    </submittedName>
</protein>
<evidence type="ECO:0000313" key="4">
    <source>
        <dbReference type="Proteomes" id="UP000076717"/>
    </source>
</evidence>
<sequence length="264" mass="28299">MLRTVSASLDLRLDGPTDLVLLIAATPTGDSFDDSLAVRLNGEPLPVREFPGRHGARIHRAAGAQGALRVEYTARVAGHGAPDEPSELELVEYLRPSRYAEADLLGGIARREFGRAKGFEALTAVEEWVHGRLSYVYGSTVGTGGAVQVIESGEGVCRDFAHTATALLRALDIPARVSAVYAPALRPRDFHAVTEAWVGGAWHVIDATRLAPRGSMLRIASGRDTADTAFLSSYLTDLSLTAMRVEAECDEALEDDHVSPVRLG</sequence>
<evidence type="ECO:0000313" key="3">
    <source>
        <dbReference type="EMBL" id="QHC55867.1"/>
    </source>
</evidence>
<evidence type="ECO:0000313" key="2">
    <source>
        <dbReference type="EMBL" id="KZX22257.1"/>
    </source>
</evidence>
<evidence type="ECO:0000259" key="1">
    <source>
        <dbReference type="SMART" id="SM00460"/>
    </source>
</evidence>
<dbReference type="KEGG" id="rte:GSU10_09645"/>
<name>A0A166D841_9MICO</name>
<organism evidence="2 4">
    <name type="scientific">Rathayibacter tanaceti</name>
    <dbReference type="NCBI Taxonomy" id="1671680"/>
    <lineage>
        <taxon>Bacteria</taxon>
        <taxon>Bacillati</taxon>
        <taxon>Actinomycetota</taxon>
        <taxon>Actinomycetes</taxon>
        <taxon>Micrococcales</taxon>
        <taxon>Microbacteriaceae</taxon>
        <taxon>Rathayibacter</taxon>
    </lineage>
</organism>
<dbReference type="PATRIC" id="fig|1671680.3.peg.621"/>
<reference evidence="3" key="2">
    <citation type="submission" date="2019-12" db="EMBL/GenBank/DDBJ databases">
        <title>Complete and Draft Genome Sequences of New Strains and Members of Some Known Species of the Genus Rathayibacter isolated from Plants.</title>
        <authorList>
            <person name="Tarlachkov S.V."/>
            <person name="Starodumova I.P."/>
            <person name="Dorofeeva L.V."/>
            <person name="Prisyazhnaya N.V."/>
            <person name="Leyn S.A."/>
            <person name="Zlamal J.E."/>
            <person name="Elane M.L."/>
            <person name="Osterman A.L."/>
            <person name="Nadler S.A."/>
            <person name="Subbotin S.A."/>
            <person name="Evtushenko L.I."/>
        </authorList>
    </citation>
    <scope>NUCLEOTIDE SEQUENCE</scope>
    <source>
        <strain evidence="3">VKM Ac-2761</strain>
    </source>
</reference>